<evidence type="ECO:0000313" key="1">
    <source>
        <dbReference type="EMBL" id="KAH6935642.1"/>
    </source>
</evidence>
<sequence length="152" mass="17078">MAGRWYMPRYPDNLVGAPGNYSLGHQCKKTMRGDAPLREQLTSIVEGCEDPNFNGTFSTDSTFQALFAYDKSDGWLFTYDSASTLRFKLCETMVNVTDLHYGIVADDIQYEDFDDVCGYGSYHRLRVLKKVAAFLEGKYTSGSQEDACKAVT</sequence>
<dbReference type="Proteomes" id="UP000821845">
    <property type="component" value="Chromosome 3"/>
</dbReference>
<protein>
    <submittedName>
        <fullName evidence="1">Uncharacterized protein</fullName>
    </submittedName>
</protein>
<reference evidence="1" key="1">
    <citation type="submission" date="2020-05" db="EMBL/GenBank/DDBJ databases">
        <title>Large-scale comparative analyses of tick genomes elucidate their genetic diversity and vector capacities.</title>
        <authorList>
            <person name="Jia N."/>
            <person name="Wang J."/>
            <person name="Shi W."/>
            <person name="Du L."/>
            <person name="Sun Y."/>
            <person name="Zhan W."/>
            <person name="Jiang J."/>
            <person name="Wang Q."/>
            <person name="Zhang B."/>
            <person name="Ji P."/>
            <person name="Sakyi L.B."/>
            <person name="Cui X."/>
            <person name="Yuan T."/>
            <person name="Jiang B."/>
            <person name="Yang W."/>
            <person name="Lam T.T.-Y."/>
            <person name="Chang Q."/>
            <person name="Ding S."/>
            <person name="Wang X."/>
            <person name="Zhu J."/>
            <person name="Ruan X."/>
            <person name="Zhao L."/>
            <person name="Wei J."/>
            <person name="Que T."/>
            <person name="Du C."/>
            <person name="Cheng J."/>
            <person name="Dai P."/>
            <person name="Han X."/>
            <person name="Huang E."/>
            <person name="Gao Y."/>
            <person name="Liu J."/>
            <person name="Shao H."/>
            <person name="Ye R."/>
            <person name="Li L."/>
            <person name="Wei W."/>
            <person name="Wang X."/>
            <person name="Wang C."/>
            <person name="Yang T."/>
            <person name="Huo Q."/>
            <person name="Li W."/>
            <person name="Guo W."/>
            <person name="Chen H."/>
            <person name="Zhou L."/>
            <person name="Ni X."/>
            <person name="Tian J."/>
            <person name="Zhou Y."/>
            <person name="Sheng Y."/>
            <person name="Liu T."/>
            <person name="Pan Y."/>
            <person name="Xia L."/>
            <person name="Li J."/>
            <person name="Zhao F."/>
            <person name="Cao W."/>
        </authorList>
    </citation>
    <scope>NUCLEOTIDE SEQUENCE</scope>
    <source>
        <strain evidence="1">Hyas-2018</strain>
    </source>
</reference>
<proteinExistence type="predicted"/>
<name>A0ACB7SKF7_HYAAI</name>
<gene>
    <name evidence="1" type="ORF">HPB50_007445</name>
</gene>
<accession>A0ACB7SKF7</accession>
<evidence type="ECO:0000313" key="2">
    <source>
        <dbReference type="Proteomes" id="UP000821845"/>
    </source>
</evidence>
<dbReference type="EMBL" id="CM023483">
    <property type="protein sequence ID" value="KAH6935642.1"/>
    <property type="molecule type" value="Genomic_DNA"/>
</dbReference>
<keyword evidence="2" id="KW-1185">Reference proteome</keyword>
<comment type="caution">
    <text evidence="1">The sequence shown here is derived from an EMBL/GenBank/DDBJ whole genome shotgun (WGS) entry which is preliminary data.</text>
</comment>
<organism evidence="1 2">
    <name type="scientific">Hyalomma asiaticum</name>
    <name type="common">Tick</name>
    <dbReference type="NCBI Taxonomy" id="266040"/>
    <lineage>
        <taxon>Eukaryota</taxon>
        <taxon>Metazoa</taxon>
        <taxon>Ecdysozoa</taxon>
        <taxon>Arthropoda</taxon>
        <taxon>Chelicerata</taxon>
        <taxon>Arachnida</taxon>
        <taxon>Acari</taxon>
        <taxon>Parasitiformes</taxon>
        <taxon>Ixodida</taxon>
        <taxon>Ixodoidea</taxon>
        <taxon>Ixodidae</taxon>
        <taxon>Hyalomminae</taxon>
        <taxon>Hyalomma</taxon>
    </lineage>
</organism>